<evidence type="ECO:0000313" key="2">
    <source>
        <dbReference type="EMBL" id="KAJ1190038.1"/>
    </source>
</evidence>
<dbReference type="Proteomes" id="UP001066276">
    <property type="component" value="Chromosome 3_1"/>
</dbReference>
<feature type="compositionally biased region" description="Polar residues" evidence="1">
    <location>
        <begin position="77"/>
        <end position="86"/>
    </location>
</feature>
<gene>
    <name evidence="2" type="ORF">NDU88_006778</name>
</gene>
<sequence length="182" mass="19699">MDLVNQEALHALQSGTRGSGRRAGMLAAKLPGSGRPGEESWARRGAGPRSDLSAVVRPGEPRAAQITWHEEQAEPSAASQWASTGGQRKRVATADASEGWCGNAGFAPGDAATLWEQRLGPLMLQRGKHRHHAGGEPTRDLHLQGTRAMVLQRGDPWCDEECVLDFEEDSVEEGELVDDREE</sequence>
<dbReference type="EMBL" id="JANPWB010000005">
    <property type="protein sequence ID" value="KAJ1190038.1"/>
    <property type="molecule type" value="Genomic_DNA"/>
</dbReference>
<protein>
    <submittedName>
        <fullName evidence="2">Uncharacterized protein</fullName>
    </submittedName>
</protein>
<comment type="caution">
    <text evidence="2">The sequence shown here is derived from an EMBL/GenBank/DDBJ whole genome shotgun (WGS) entry which is preliminary data.</text>
</comment>
<keyword evidence="3" id="KW-1185">Reference proteome</keyword>
<name>A0AAV7ULZ6_PLEWA</name>
<feature type="region of interest" description="Disordered" evidence="1">
    <location>
        <begin position="12"/>
        <end position="91"/>
    </location>
</feature>
<proteinExistence type="predicted"/>
<dbReference type="AlphaFoldDB" id="A0AAV7ULZ6"/>
<reference evidence="2" key="1">
    <citation type="journal article" date="2022" name="bioRxiv">
        <title>Sequencing and chromosome-scale assembly of the giantPleurodeles waltlgenome.</title>
        <authorList>
            <person name="Brown T."/>
            <person name="Elewa A."/>
            <person name="Iarovenko S."/>
            <person name="Subramanian E."/>
            <person name="Araus A.J."/>
            <person name="Petzold A."/>
            <person name="Susuki M."/>
            <person name="Suzuki K.-i.T."/>
            <person name="Hayashi T."/>
            <person name="Toyoda A."/>
            <person name="Oliveira C."/>
            <person name="Osipova E."/>
            <person name="Leigh N.D."/>
            <person name="Simon A."/>
            <person name="Yun M.H."/>
        </authorList>
    </citation>
    <scope>NUCLEOTIDE SEQUENCE</scope>
    <source>
        <strain evidence="2">20211129_DDA</strain>
        <tissue evidence="2">Liver</tissue>
    </source>
</reference>
<accession>A0AAV7ULZ6</accession>
<evidence type="ECO:0000256" key="1">
    <source>
        <dbReference type="SAM" id="MobiDB-lite"/>
    </source>
</evidence>
<evidence type="ECO:0000313" key="3">
    <source>
        <dbReference type="Proteomes" id="UP001066276"/>
    </source>
</evidence>
<organism evidence="2 3">
    <name type="scientific">Pleurodeles waltl</name>
    <name type="common">Iberian ribbed newt</name>
    <dbReference type="NCBI Taxonomy" id="8319"/>
    <lineage>
        <taxon>Eukaryota</taxon>
        <taxon>Metazoa</taxon>
        <taxon>Chordata</taxon>
        <taxon>Craniata</taxon>
        <taxon>Vertebrata</taxon>
        <taxon>Euteleostomi</taxon>
        <taxon>Amphibia</taxon>
        <taxon>Batrachia</taxon>
        <taxon>Caudata</taxon>
        <taxon>Salamandroidea</taxon>
        <taxon>Salamandridae</taxon>
        <taxon>Pleurodelinae</taxon>
        <taxon>Pleurodeles</taxon>
    </lineage>
</organism>